<sequence>MSFHFVPMAEEAGIQKKAVNQLKWKGKRANGLKDARLGLFSSTALVVASMAGTGVFTTSGFLLAELKSPWLVLLIWLFGGALAICGALCYGALARRIPESGGEYVYLSRTLHPALGNIAGWVSLLVGFSAPLAAAAFGFGEYAHDWFPHWSAQWLGTILLCGFALIHAIDVGEGAWVQNFAVVFKLILIFAFIILAIPRIPYFSTMNEVAPDSTWGDFLVSLMWVSFSYSGWNAAVYVADEVREPAQNLPMAMVIGTTLITVLYILLNMTFVFAAPLAELAGRPDIGRAAAFALGGMAWANCLTILVALALATSISAMMMTGPRVYARMAEDGFLPRLFARHHSAPRWSIGLQCALALVLLWSSSFKSLLTYIGFTLNLSTAATVIGLMRLRWYEGSGFPVVGWPLVPVVFLLGVLAMVVSAIQRQPMVSLYGIATLAFGWLAWRVSRPQTK</sequence>
<feature type="transmembrane region" description="Helical" evidence="5">
    <location>
        <begin position="251"/>
        <end position="278"/>
    </location>
</feature>
<dbReference type="AlphaFoldDB" id="A0A2S6H8W9"/>
<dbReference type="PIRSF" id="PIRSF006060">
    <property type="entry name" value="AA_transporter"/>
    <property type="match status" value="1"/>
</dbReference>
<keyword evidence="2 5" id="KW-0812">Transmembrane</keyword>
<evidence type="ECO:0000256" key="2">
    <source>
        <dbReference type="ARBA" id="ARBA00022692"/>
    </source>
</evidence>
<dbReference type="Pfam" id="PF13520">
    <property type="entry name" value="AA_permease_2"/>
    <property type="match status" value="1"/>
</dbReference>
<comment type="caution">
    <text evidence="6">The sequence shown here is derived from an EMBL/GenBank/DDBJ whole genome shotgun (WGS) entry which is preliminary data.</text>
</comment>
<evidence type="ECO:0000256" key="3">
    <source>
        <dbReference type="ARBA" id="ARBA00022989"/>
    </source>
</evidence>
<feature type="transmembrane region" description="Helical" evidence="5">
    <location>
        <begin position="218"/>
        <end position="239"/>
    </location>
</feature>
<dbReference type="GO" id="GO:0016020">
    <property type="term" value="C:membrane"/>
    <property type="evidence" value="ECO:0007669"/>
    <property type="project" value="UniProtKB-SubCell"/>
</dbReference>
<comment type="subcellular location">
    <subcellularLocation>
        <location evidence="1">Membrane</location>
        <topology evidence="1">Multi-pass membrane protein</topology>
    </subcellularLocation>
</comment>
<feature type="transmembrane region" description="Helical" evidence="5">
    <location>
        <begin position="369"/>
        <end position="389"/>
    </location>
</feature>
<organism evidence="6 7">
    <name type="scientific">Methylobacter tundripaludum</name>
    <dbReference type="NCBI Taxonomy" id="173365"/>
    <lineage>
        <taxon>Bacteria</taxon>
        <taxon>Pseudomonadati</taxon>
        <taxon>Pseudomonadota</taxon>
        <taxon>Gammaproteobacteria</taxon>
        <taxon>Methylococcales</taxon>
        <taxon>Methylococcaceae</taxon>
        <taxon>Methylobacter</taxon>
    </lineage>
</organism>
<evidence type="ECO:0000313" key="7">
    <source>
        <dbReference type="Proteomes" id="UP000240010"/>
    </source>
</evidence>
<evidence type="ECO:0000313" key="6">
    <source>
        <dbReference type="EMBL" id="PPK73934.1"/>
    </source>
</evidence>
<feature type="transmembrane region" description="Helical" evidence="5">
    <location>
        <begin position="70"/>
        <end position="93"/>
    </location>
</feature>
<feature type="transmembrane region" description="Helical" evidence="5">
    <location>
        <begin position="401"/>
        <end position="423"/>
    </location>
</feature>
<proteinExistence type="predicted"/>
<feature type="transmembrane region" description="Helical" evidence="5">
    <location>
        <begin position="298"/>
        <end position="319"/>
    </location>
</feature>
<evidence type="ECO:0000256" key="5">
    <source>
        <dbReference type="SAM" id="Phobius"/>
    </source>
</evidence>
<feature type="transmembrane region" description="Helical" evidence="5">
    <location>
        <begin position="151"/>
        <end position="169"/>
    </location>
</feature>
<reference evidence="6 7" key="1">
    <citation type="submission" date="2018-02" db="EMBL/GenBank/DDBJ databases">
        <title>Subsurface microbial communities from deep shales in Ohio and West Virginia, USA.</title>
        <authorList>
            <person name="Wrighton K."/>
        </authorList>
    </citation>
    <scope>NUCLEOTIDE SEQUENCE [LARGE SCALE GENOMIC DNA]</scope>
    <source>
        <strain evidence="6 7">OWC-DMM</strain>
    </source>
</reference>
<dbReference type="GO" id="GO:0015179">
    <property type="term" value="F:L-amino acid transmembrane transporter activity"/>
    <property type="evidence" value="ECO:0007669"/>
    <property type="project" value="TreeGrafter"/>
</dbReference>
<dbReference type="EMBL" id="PTIZ01000013">
    <property type="protein sequence ID" value="PPK73934.1"/>
    <property type="molecule type" value="Genomic_DNA"/>
</dbReference>
<dbReference type="InterPro" id="IPR002293">
    <property type="entry name" value="AA/rel_permease1"/>
</dbReference>
<feature type="transmembrane region" description="Helical" evidence="5">
    <location>
        <begin position="176"/>
        <end position="198"/>
    </location>
</feature>
<evidence type="ECO:0000256" key="1">
    <source>
        <dbReference type="ARBA" id="ARBA00004141"/>
    </source>
</evidence>
<dbReference type="Proteomes" id="UP000240010">
    <property type="component" value="Unassembled WGS sequence"/>
</dbReference>
<protein>
    <submittedName>
        <fullName evidence="6">Amino acid/polyamine/organocation transporter (APC superfamily)</fullName>
    </submittedName>
</protein>
<evidence type="ECO:0000256" key="4">
    <source>
        <dbReference type="ARBA" id="ARBA00023136"/>
    </source>
</evidence>
<feature type="transmembrane region" description="Helical" evidence="5">
    <location>
        <begin position="37"/>
        <end position="64"/>
    </location>
</feature>
<name>A0A2S6H8W9_9GAMM</name>
<dbReference type="PANTHER" id="PTHR11785:SF512">
    <property type="entry name" value="SOBREMESA, ISOFORM B"/>
    <property type="match status" value="1"/>
</dbReference>
<dbReference type="InterPro" id="IPR050598">
    <property type="entry name" value="AminoAcid_Transporter"/>
</dbReference>
<dbReference type="PANTHER" id="PTHR11785">
    <property type="entry name" value="AMINO ACID TRANSPORTER"/>
    <property type="match status" value="1"/>
</dbReference>
<accession>A0A2S6H8W9</accession>
<keyword evidence="4 5" id="KW-0472">Membrane</keyword>
<feature type="transmembrane region" description="Helical" evidence="5">
    <location>
        <begin position="114"/>
        <end position="139"/>
    </location>
</feature>
<gene>
    <name evidence="6" type="ORF">B0F87_11345</name>
</gene>
<keyword evidence="3 5" id="KW-1133">Transmembrane helix</keyword>
<feature type="transmembrane region" description="Helical" evidence="5">
    <location>
        <begin position="429"/>
        <end position="446"/>
    </location>
</feature>
<dbReference type="Gene3D" id="1.20.1740.10">
    <property type="entry name" value="Amino acid/polyamine transporter I"/>
    <property type="match status" value="1"/>
</dbReference>